<name>A0A9N9DKJ5_9GLOM</name>
<feature type="region of interest" description="Disordered" evidence="1">
    <location>
        <begin position="1"/>
        <end position="32"/>
    </location>
</feature>
<dbReference type="AlphaFoldDB" id="A0A9N9DKJ5"/>
<dbReference type="EMBL" id="CAJVPV010009123">
    <property type="protein sequence ID" value="CAG8638384.1"/>
    <property type="molecule type" value="Genomic_DNA"/>
</dbReference>
<dbReference type="Proteomes" id="UP000789342">
    <property type="component" value="Unassembled WGS sequence"/>
</dbReference>
<evidence type="ECO:0000256" key="1">
    <source>
        <dbReference type="SAM" id="MobiDB-lite"/>
    </source>
</evidence>
<feature type="non-terminal residue" evidence="2">
    <location>
        <position position="220"/>
    </location>
</feature>
<evidence type="ECO:0000313" key="3">
    <source>
        <dbReference type="Proteomes" id="UP000789342"/>
    </source>
</evidence>
<protein>
    <submittedName>
        <fullName evidence="2">12739_t:CDS:1</fullName>
    </submittedName>
</protein>
<organism evidence="2 3">
    <name type="scientific">Acaulospora morrowiae</name>
    <dbReference type="NCBI Taxonomy" id="94023"/>
    <lineage>
        <taxon>Eukaryota</taxon>
        <taxon>Fungi</taxon>
        <taxon>Fungi incertae sedis</taxon>
        <taxon>Mucoromycota</taxon>
        <taxon>Glomeromycotina</taxon>
        <taxon>Glomeromycetes</taxon>
        <taxon>Diversisporales</taxon>
        <taxon>Acaulosporaceae</taxon>
        <taxon>Acaulospora</taxon>
    </lineage>
</organism>
<keyword evidence="3" id="KW-1185">Reference proteome</keyword>
<evidence type="ECO:0000313" key="2">
    <source>
        <dbReference type="EMBL" id="CAG8638384.1"/>
    </source>
</evidence>
<sequence>EKKSYAITPPILSPLTSSSSSPKLHSLPNSSSTLKSLGELHLSAEIDFILRYHNDQPFKNQLNNEHNELKDDSHSFEEEKWKVNSRYENGVSSQREDIKKHIDVLLEYYESKQNKQLLVEQSSTHRSLTQDSLSPEPLNGKRYTWTVQKASHDNILVAGITARQTATDADIGKISVEELAKYVKKLRDEENEEISRPRVSRAVRKVIEQKKIYEEDDDGN</sequence>
<comment type="caution">
    <text evidence="2">The sequence shown here is derived from an EMBL/GenBank/DDBJ whole genome shotgun (WGS) entry which is preliminary data.</text>
</comment>
<feature type="compositionally biased region" description="Low complexity" evidence="1">
    <location>
        <begin position="9"/>
        <end position="32"/>
    </location>
</feature>
<gene>
    <name evidence="2" type="ORF">AMORRO_LOCUS9403</name>
</gene>
<proteinExistence type="predicted"/>
<accession>A0A9N9DKJ5</accession>
<reference evidence="2" key="1">
    <citation type="submission" date="2021-06" db="EMBL/GenBank/DDBJ databases">
        <authorList>
            <person name="Kallberg Y."/>
            <person name="Tangrot J."/>
            <person name="Rosling A."/>
        </authorList>
    </citation>
    <scope>NUCLEOTIDE SEQUENCE</scope>
    <source>
        <strain evidence="2">CL551</strain>
    </source>
</reference>